<feature type="region of interest" description="Disordered" evidence="1">
    <location>
        <begin position="28"/>
        <end position="63"/>
    </location>
</feature>
<dbReference type="AlphaFoldDB" id="A0A4U6CNL0"/>
<evidence type="ECO:0000313" key="2">
    <source>
        <dbReference type="EMBL" id="TKT85982.1"/>
    </source>
</evidence>
<evidence type="ECO:0000256" key="1">
    <source>
        <dbReference type="SAM" id="MobiDB-lite"/>
    </source>
</evidence>
<name>A0A4U6CNL0_9BACT</name>
<reference evidence="2 3" key="1">
    <citation type="submission" date="2019-05" db="EMBL/GenBank/DDBJ databases">
        <title>Dyadobacter AR-3-8 sp. nov., isolated from arctic soil.</title>
        <authorList>
            <person name="Chaudhary D.K."/>
        </authorList>
    </citation>
    <scope>NUCLEOTIDE SEQUENCE [LARGE SCALE GENOMIC DNA]</scope>
    <source>
        <strain evidence="2 3">AR-3-8</strain>
    </source>
</reference>
<dbReference type="Proteomes" id="UP000304900">
    <property type="component" value="Unassembled WGS sequence"/>
</dbReference>
<dbReference type="RefSeq" id="WP_137344256.1">
    <property type="nucleotide sequence ID" value="NZ_SZVO01000026.1"/>
</dbReference>
<dbReference type="EMBL" id="SZVO01000026">
    <property type="protein sequence ID" value="TKT85982.1"/>
    <property type="molecule type" value="Genomic_DNA"/>
</dbReference>
<keyword evidence="3" id="KW-1185">Reference proteome</keyword>
<sequence>MEAYTNKSGDPVGVINFTVSRIKVHSTKSSGLAASGPAASGHAASASVTGGGSSADADDDLPF</sequence>
<accession>A0A4U6CNL0</accession>
<protein>
    <submittedName>
        <fullName evidence="2">Uncharacterized protein</fullName>
    </submittedName>
</protein>
<feature type="compositionally biased region" description="Low complexity" evidence="1">
    <location>
        <begin position="29"/>
        <end position="48"/>
    </location>
</feature>
<comment type="caution">
    <text evidence="2">The sequence shown here is derived from an EMBL/GenBank/DDBJ whole genome shotgun (WGS) entry which is preliminary data.</text>
</comment>
<organism evidence="2 3">
    <name type="scientific">Dyadobacter frigoris</name>
    <dbReference type="NCBI Taxonomy" id="2576211"/>
    <lineage>
        <taxon>Bacteria</taxon>
        <taxon>Pseudomonadati</taxon>
        <taxon>Bacteroidota</taxon>
        <taxon>Cytophagia</taxon>
        <taxon>Cytophagales</taxon>
        <taxon>Spirosomataceae</taxon>
        <taxon>Dyadobacter</taxon>
    </lineage>
</organism>
<proteinExistence type="predicted"/>
<gene>
    <name evidence="2" type="ORF">FDK13_32810</name>
</gene>
<evidence type="ECO:0000313" key="3">
    <source>
        <dbReference type="Proteomes" id="UP000304900"/>
    </source>
</evidence>